<dbReference type="Pfam" id="PF03372">
    <property type="entry name" value="Exo_endo_phos"/>
    <property type="match status" value="1"/>
</dbReference>
<dbReference type="InterPro" id="IPR036691">
    <property type="entry name" value="Endo/exonu/phosph_ase_sf"/>
</dbReference>
<sequence>MKKNKTTTREPRAQDLLQDNLFPKLFECPWESGDRRRGENGSKGWSGHFVRWGRFEKVWVARDDKRSCQVENSRIIGFLWVYCLLSFPDPDSGGLSFLVSNIPTLLVGFTYAYCFVVWFPWSLCLILEGPSGECPCFASMVILTWNVRGLGNRETNRALRNSIQKFQPDIAFLSETKQQMKYLEKTKVKMKLMHSYYVEPDGLAGGLLLWWTKETQITILSSRKHFIDAKISVNGEEEWFGSFIYGPPMTLKSVGWSSGY</sequence>
<dbReference type="EMBL" id="JBBPBN010000080">
    <property type="protein sequence ID" value="KAK8983645.1"/>
    <property type="molecule type" value="Genomic_DNA"/>
</dbReference>
<gene>
    <name evidence="3" type="ORF">V6N11_074046</name>
</gene>
<dbReference type="PANTHER" id="PTHR35218">
    <property type="entry name" value="RNASE H DOMAIN-CONTAINING PROTEIN"/>
    <property type="match status" value="1"/>
</dbReference>
<dbReference type="InterPro" id="IPR005135">
    <property type="entry name" value="Endo/exonuclease/phosphatase"/>
</dbReference>
<dbReference type="SUPFAM" id="SSF56219">
    <property type="entry name" value="DNase I-like"/>
    <property type="match status" value="1"/>
</dbReference>
<name>A0ABR2P5C6_9ROSI</name>
<organism evidence="3 4">
    <name type="scientific">Hibiscus sabdariffa</name>
    <name type="common">roselle</name>
    <dbReference type="NCBI Taxonomy" id="183260"/>
    <lineage>
        <taxon>Eukaryota</taxon>
        <taxon>Viridiplantae</taxon>
        <taxon>Streptophyta</taxon>
        <taxon>Embryophyta</taxon>
        <taxon>Tracheophyta</taxon>
        <taxon>Spermatophyta</taxon>
        <taxon>Magnoliopsida</taxon>
        <taxon>eudicotyledons</taxon>
        <taxon>Gunneridae</taxon>
        <taxon>Pentapetalae</taxon>
        <taxon>rosids</taxon>
        <taxon>malvids</taxon>
        <taxon>Malvales</taxon>
        <taxon>Malvaceae</taxon>
        <taxon>Malvoideae</taxon>
        <taxon>Hibiscus</taxon>
    </lineage>
</organism>
<dbReference type="PANTHER" id="PTHR35218:SF9">
    <property type="entry name" value="ENDONUCLEASE_EXONUCLEASE_PHOSPHATASE DOMAIN-CONTAINING PROTEIN"/>
    <property type="match status" value="1"/>
</dbReference>
<feature type="transmembrane region" description="Helical" evidence="1">
    <location>
        <begin position="102"/>
        <end position="121"/>
    </location>
</feature>
<protein>
    <recommendedName>
        <fullName evidence="2">Endonuclease/exonuclease/phosphatase domain-containing protein</fullName>
    </recommendedName>
</protein>
<keyword evidence="1" id="KW-0472">Membrane</keyword>
<evidence type="ECO:0000313" key="3">
    <source>
        <dbReference type="EMBL" id="KAK8983645.1"/>
    </source>
</evidence>
<keyword evidence="1" id="KW-0812">Transmembrane</keyword>
<dbReference type="Gene3D" id="3.60.10.10">
    <property type="entry name" value="Endonuclease/exonuclease/phosphatase"/>
    <property type="match status" value="1"/>
</dbReference>
<proteinExistence type="predicted"/>
<evidence type="ECO:0000259" key="2">
    <source>
        <dbReference type="Pfam" id="PF03372"/>
    </source>
</evidence>
<evidence type="ECO:0000256" key="1">
    <source>
        <dbReference type="SAM" id="Phobius"/>
    </source>
</evidence>
<dbReference type="Proteomes" id="UP001396334">
    <property type="component" value="Unassembled WGS sequence"/>
</dbReference>
<accession>A0ABR2P5C6</accession>
<comment type="caution">
    <text evidence="3">The sequence shown here is derived from an EMBL/GenBank/DDBJ whole genome shotgun (WGS) entry which is preliminary data.</text>
</comment>
<reference evidence="3 4" key="1">
    <citation type="journal article" date="2024" name="G3 (Bethesda)">
        <title>Genome assembly of Hibiscus sabdariffa L. provides insights into metabolisms of medicinal natural products.</title>
        <authorList>
            <person name="Kim T."/>
        </authorList>
    </citation>
    <scope>NUCLEOTIDE SEQUENCE [LARGE SCALE GENOMIC DNA]</scope>
    <source>
        <strain evidence="3">TK-2024</strain>
        <tissue evidence="3">Old leaves</tissue>
    </source>
</reference>
<keyword evidence="1" id="KW-1133">Transmembrane helix</keyword>
<feature type="domain" description="Endonuclease/exonuclease/phosphatase" evidence="2">
    <location>
        <begin position="143"/>
        <end position="235"/>
    </location>
</feature>
<keyword evidence="4" id="KW-1185">Reference proteome</keyword>
<evidence type="ECO:0000313" key="4">
    <source>
        <dbReference type="Proteomes" id="UP001396334"/>
    </source>
</evidence>